<dbReference type="Gene3D" id="3.30.559.10">
    <property type="entry name" value="Chloramphenicol acetyltransferase-like domain"/>
    <property type="match status" value="1"/>
</dbReference>
<dbReference type="InterPro" id="IPR039551">
    <property type="entry name" value="Cho/carn_acyl_trans"/>
</dbReference>
<proteinExistence type="inferred from homology"/>
<evidence type="ECO:0000259" key="5">
    <source>
        <dbReference type="Pfam" id="PF00755"/>
    </source>
</evidence>
<evidence type="ECO:0000256" key="4">
    <source>
        <dbReference type="PIRSR" id="PIRSR600542-1"/>
    </source>
</evidence>
<evidence type="ECO:0000313" key="6">
    <source>
        <dbReference type="EMBL" id="SJL09704.1"/>
    </source>
</evidence>
<dbReference type="SUPFAM" id="SSF52777">
    <property type="entry name" value="CoA-dependent acyltransferases"/>
    <property type="match status" value="2"/>
</dbReference>
<dbReference type="Gene3D" id="3.30.559.70">
    <property type="entry name" value="Choline/Carnitine o-acyltransferase, domain 2"/>
    <property type="match status" value="1"/>
</dbReference>
<feature type="active site" description="Proton acceptor" evidence="4">
    <location>
        <position position="357"/>
    </location>
</feature>
<evidence type="ECO:0000313" key="7">
    <source>
        <dbReference type="Proteomes" id="UP000219338"/>
    </source>
</evidence>
<protein>
    <submittedName>
        <fullName evidence="6">Related to CAT2-Carnitine O-acetyltransferase</fullName>
    </submittedName>
</protein>
<dbReference type="STRING" id="47428.A0A284RLV5"/>
<feature type="domain" description="Choline/carnitine acyltransferase" evidence="5">
    <location>
        <begin position="8"/>
        <end position="626"/>
    </location>
</feature>
<name>A0A284RLV5_ARMOS</name>
<dbReference type="OrthoDB" id="240216at2759"/>
<dbReference type="PANTHER" id="PTHR22589:SF107">
    <property type="entry name" value="CHOLINE_CARNITINE ACYLTRANSFERASE DOMAIN-CONTAINING PROTEIN"/>
    <property type="match status" value="1"/>
</dbReference>
<evidence type="ECO:0000256" key="2">
    <source>
        <dbReference type="ARBA" id="ARBA00022679"/>
    </source>
</evidence>
<evidence type="ECO:0000256" key="1">
    <source>
        <dbReference type="ARBA" id="ARBA00005232"/>
    </source>
</evidence>
<reference evidence="7" key="1">
    <citation type="journal article" date="2017" name="Nat. Ecol. Evol.">
        <title>Genome expansion and lineage-specific genetic innovations in the forest pathogenic fungi Armillaria.</title>
        <authorList>
            <person name="Sipos G."/>
            <person name="Prasanna A.N."/>
            <person name="Walter M.C."/>
            <person name="O'Connor E."/>
            <person name="Balint B."/>
            <person name="Krizsan K."/>
            <person name="Kiss B."/>
            <person name="Hess J."/>
            <person name="Varga T."/>
            <person name="Slot J."/>
            <person name="Riley R."/>
            <person name="Boka B."/>
            <person name="Rigling D."/>
            <person name="Barry K."/>
            <person name="Lee J."/>
            <person name="Mihaltcheva S."/>
            <person name="LaButti K."/>
            <person name="Lipzen A."/>
            <person name="Waldron R."/>
            <person name="Moloney N.M."/>
            <person name="Sperisen C."/>
            <person name="Kredics L."/>
            <person name="Vagvoelgyi C."/>
            <person name="Patrignani A."/>
            <person name="Fitzpatrick D."/>
            <person name="Nagy I."/>
            <person name="Doyle S."/>
            <person name="Anderson J.B."/>
            <person name="Grigoriev I.V."/>
            <person name="Gueldener U."/>
            <person name="Muensterkoetter M."/>
            <person name="Nagy L.G."/>
        </authorList>
    </citation>
    <scope>NUCLEOTIDE SEQUENCE [LARGE SCALE GENOMIC DNA]</scope>
    <source>
        <strain evidence="7">C18/9</strain>
    </source>
</reference>
<dbReference type="AlphaFoldDB" id="A0A284RLV5"/>
<dbReference type="InterPro" id="IPR023213">
    <property type="entry name" value="CAT-like_dom_sf"/>
</dbReference>
<accession>A0A284RLV5</accession>
<dbReference type="OMA" id="FIKQQKC"/>
<comment type="similarity">
    <text evidence="1">Belongs to the carnitine/choline acetyltransferase family.</text>
</comment>
<keyword evidence="2 6" id="KW-0808">Transferase</keyword>
<dbReference type="PANTHER" id="PTHR22589">
    <property type="entry name" value="CARNITINE O-ACYLTRANSFERASE"/>
    <property type="match status" value="1"/>
</dbReference>
<keyword evidence="7" id="KW-1185">Reference proteome</keyword>
<dbReference type="InterPro" id="IPR000542">
    <property type="entry name" value="Carn_acyl_trans"/>
</dbReference>
<keyword evidence="3" id="KW-0012">Acyltransferase</keyword>
<dbReference type="InterPro" id="IPR042231">
    <property type="entry name" value="Cho/carn_acyl_trans_2"/>
</dbReference>
<sequence length="650" mass="73301">MSTTLPRLPVPDLRKTLDKYLISLEPFLLEEASKKGLDDDALDAARRLRAQWADEFASGVGKLCQDRLLSALFGALDRTSPNNWLDDNFWIKKAYMEWRAPLLINSNWWLAFEDDANIPVSEKDRQDGHFRTGFSRWQIKRAAWLLHRMLEFKIKIEAQELYPDTTRTGVWLRESTSKMFNVARIPRPSCDILSDVPPPTDPSTYNIVVIVHGWFYRVVVMESPSVSTDVGHLARYLEAVVSDAEQRLLDGEEPISIGVLSADDRDTWSNNLQHLLALSKSNKTIHTTLSNSLMVLSLDDKIHKEPPSPTSTTKQYSFDSHLHTIRSTTGNVGNRWFDKAFTLIVDPAARSGAMGEHSPCDALVPSIVAEYGIIQGIDESHFKNDSPLLSRGQRWDRLDWVVDDFIKKECVRAKERADKIIENSDDSVFWFSDYGTDWIKGVAKLAPDAFIQMALQLTWYKMQGQFTATYETALTRMFNKGRTETIRTLTRESRAFCLAMIDGRATAESKRVALESAIKVHTRLTREAATGKGIDRHLMGLQLMLCPELREHAPLFEDPLFGKSSCWRLCTSGLSAGPLFRGTGFGAMYEDGYGINYLAGPDVIKFGIESKFSSSLTSTSTFISTLAGVLRSMQNIFHLDVHSDNVASHL</sequence>
<evidence type="ECO:0000256" key="3">
    <source>
        <dbReference type="ARBA" id="ARBA00023315"/>
    </source>
</evidence>
<gene>
    <name evidence="6" type="ORF">ARMOST_13085</name>
</gene>
<dbReference type="Pfam" id="PF00755">
    <property type="entry name" value="Carn_acyltransf"/>
    <property type="match status" value="1"/>
</dbReference>
<dbReference type="EMBL" id="FUEG01000011">
    <property type="protein sequence ID" value="SJL09704.1"/>
    <property type="molecule type" value="Genomic_DNA"/>
</dbReference>
<dbReference type="GO" id="GO:0016746">
    <property type="term" value="F:acyltransferase activity"/>
    <property type="evidence" value="ECO:0007669"/>
    <property type="project" value="UniProtKB-KW"/>
</dbReference>
<organism evidence="6 7">
    <name type="scientific">Armillaria ostoyae</name>
    <name type="common">Armillaria root rot fungus</name>
    <dbReference type="NCBI Taxonomy" id="47428"/>
    <lineage>
        <taxon>Eukaryota</taxon>
        <taxon>Fungi</taxon>
        <taxon>Dikarya</taxon>
        <taxon>Basidiomycota</taxon>
        <taxon>Agaricomycotina</taxon>
        <taxon>Agaricomycetes</taxon>
        <taxon>Agaricomycetidae</taxon>
        <taxon>Agaricales</taxon>
        <taxon>Marasmiineae</taxon>
        <taxon>Physalacriaceae</taxon>
        <taxon>Armillaria</taxon>
    </lineage>
</organism>
<dbReference type="Proteomes" id="UP000219338">
    <property type="component" value="Unassembled WGS sequence"/>
</dbReference>